<proteinExistence type="predicted"/>
<evidence type="ECO:0000256" key="1">
    <source>
        <dbReference type="SAM" id="MobiDB-lite"/>
    </source>
</evidence>
<accession>A0A7R9AZF8</accession>
<name>A0A7R9AZF8_TIMSH</name>
<evidence type="ECO:0000313" key="2">
    <source>
        <dbReference type="EMBL" id="CAD7263496.1"/>
    </source>
</evidence>
<protein>
    <submittedName>
        <fullName evidence="2">Uncharacterized protein</fullName>
    </submittedName>
</protein>
<feature type="region of interest" description="Disordered" evidence="1">
    <location>
        <begin position="51"/>
        <end position="79"/>
    </location>
</feature>
<organism evidence="2">
    <name type="scientific">Timema shepardi</name>
    <name type="common">Walking stick</name>
    <dbReference type="NCBI Taxonomy" id="629360"/>
    <lineage>
        <taxon>Eukaryota</taxon>
        <taxon>Metazoa</taxon>
        <taxon>Ecdysozoa</taxon>
        <taxon>Arthropoda</taxon>
        <taxon>Hexapoda</taxon>
        <taxon>Insecta</taxon>
        <taxon>Pterygota</taxon>
        <taxon>Neoptera</taxon>
        <taxon>Polyneoptera</taxon>
        <taxon>Phasmatodea</taxon>
        <taxon>Timematodea</taxon>
        <taxon>Timematoidea</taxon>
        <taxon>Timematidae</taxon>
        <taxon>Timema</taxon>
    </lineage>
</organism>
<dbReference type="EMBL" id="OC003610">
    <property type="protein sequence ID" value="CAD7263496.1"/>
    <property type="molecule type" value="Genomic_DNA"/>
</dbReference>
<gene>
    <name evidence="2" type="ORF">TSIB3V08_LOCUS7573</name>
</gene>
<reference evidence="2" key="1">
    <citation type="submission" date="2020-11" db="EMBL/GenBank/DDBJ databases">
        <authorList>
            <person name="Tran Van P."/>
        </authorList>
    </citation>
    <scope>NUCLEOTIDE SEQUENCE</scope>
</reference>
<dbReference type="AlphaFoldDB" id="A0A7R9AZF8"/>
<sequence length="79" mass="8840">MGAILDLTRSQLTWQCRPHTKVVIRELKVAHGGRKERINVISQRRAVSGALQTSSERTIHHATHNSQGSRSLHYLSSKG</sequence>